<gene>
    <name evidence="1" type="ORF">BST27_04650</name>
</gene>
<accession>A0A1E3S2J0</accession>
<dbReference type="EMBL" id="MVHT01000008">
    <property type="protein sequence ID" value="ORB09651.1"/>
    <property type="molecule type" value="Genomic_DNA"/>
</dbReference>
<dbReference type="Proteomes" id="UP000192739">
    <property type="component" value="Unassembled WGS sequence"/>
</dbReference>
<sequence>MPFERVLELAPWLPKTPPGGGFPMLSFLDAGVPPLSAVIAMHLERKNLQAFSDGRIAAWVCMWVNKFQNETTVTASFSNNPIAHESVTQYLQVMKSVYARVAEGRTVPPDYVAVPHVRTPLQTLP</sequence>
<protein>
    <submittedName>
        <fullName evidence="1">Uncharacterized protein</fullName>
    </submittedName>
</protein>
<reference evidence="1 2" key="1">
    <citation type="submission" date="2017-02" db="EMBL/GenBank/DDBJ databases">
        <title>The new phylogeny of genus Mycobacterium.</title>
        <authorList>
            <person name="Tortoli E."/>
            <person name="Trovato A."/>
            <person name="Cirillo D.M."/>
        </authorList>
    </citation>
    <scope>NUCLEOTIDE SEQUENCE [LARGE SCALE GENOMIC DNA]</scope>
    <source>
        <strain evidence="1 2">DSM 44049</strain>
    </source>
</reference>
<dbReference type="STRING" id="28445.BHQ20_28915"/>
<dbReference type="OrthoDB" id="9123229at2"/>
<evidence type="ECO:0000313" key="2">
    <source>
        <dbReference type="Proteomes" id="UP000192739"/>
    </source>
</evidence>
<evidence type="ECO:0000313" key="1">
    <source>
        <dbReference type="EMBL" id="ORB09651.1"/>
    </source>
</evidence>
<organism evidence="1 2">
    <name type="scientific">Mycobacterium intermedium</name>
    <dbReference type="NCBI Taxonomy" id="28445"/>
    <lineage>
        <taxon>Bacteria</taxon>
        <taxon>Bacillati</taxon>
        <taxon>Actinomycetota</taxon>
        <taxon>Actinomycetes</taxon>
        <taxon>Mycobacteriales</taxon>
        <taxon>Mycobacteriaceae</taxon>
        <taxon>Mycobacterium</taxon>
        <taxon>Mycobacterium simiae complex</taxon>
    </lineage>
</organism>
<proteinExistence type="predicted"/>
<keyword evidence="2" id="KW-1185">Reference proteome</keyword>
<dbReference type="AlphaFoldDB" id="A0A1E3S2J0"/>
<name>A0A1E3S2J0_MYCIE</name>
<dbReference type="RefSeq" id="WP_069422574.1">
    <property type="nucleotide sequence ID" value="NZ_CBCRZH010000008.1"/>
</dbReference>
<comment type="caution">
    <text evidence="1">The sequence shown here is derived from an EMBL/GenBank/DDBJ whole genome shotgun (WGS) entry which is preliminary data.</text>
</comment>